<feature type="chain" id="PRO_5007827977" description="Secreted protein" evidence="1">
    <location>
        <begin position="22"/>
        <end position="98"/>
    </location>
</feature>
<dbReference type="RefSeq" id="XP_018192435.1">
    <property type="nucleotide sequence ID" value="XM_018331683.1"/>
</dbReference>
<evidence type="ECO:0000313" key="3">
    <source>
        <dbReference type="Proteomes" id="UP000076632"/>
    </source>
</evidence>
<protein>
    <recommendedName>
        <fullName evidence="4">Secreted protein</fullName>
    </recommendedName>
</protein>
<feature type="signal peptide" evidence="1">
    <location>
        <begin position="1"/>
        <end position="21"/>
    </location>
</feature>
<organism evidence="2 3">
    <name type="scientific">Xylona heveae (strain CBS 132557 / TC161)</name>
    <dbReference type="NCBI Taxonomy" id="1328760"/>
    <lineage>
        <taxon>Eukaryota</taxon>
        <taxon>Fungi</taxon>
        <taxon>Dikarya</taxon>
        <taxon>Ascomycota</taxon>
        <taxon>Pezizomycotina</taxon>
        <taxon>Xylonomycetes</taxon>
        <taxon>Xylonales</taxon>
        <taxon>Xylonaceae</taxon>
        <taxon>Xylona</taxon>
    </lineage>
</organism>
<dbReference type="EMBL" id="KV407454">
    <property type="protein sequence ID" value="KZF26880.1"/>
    <property type="molecule type" value="Genomic_DNA"/>
</dbReference>
<evidence type="ECO:0000313" key="2">
    <source>
        <dbReference type="EMBL" id="KZF26880.1"/>
    </source>
</evidence>
<name>A0A161TL63_XYLHT</name>
<gene>
    <name evidence="2" type="ORF">L228DRAFT_243409</name>
</gene>
<reference evidence="2 3" key="1">
    <citation type="journal article" date="2016" name="Fungal Biol.">
        <title>The genome of Xylona heveae provides a window into fungal endophytism.</title>
        <authorList>
            <person name="Gazis R."/>
            <person name="Kuo A."/>
            <person name="Riley R."/>
            <person name="LaButti K."/>
            <person name="Lipzen A."/>
            <person name="Lin J."/>
            <person name="Amirebrahimi M."/>
            <person name="Hesse C.N."/>
            <person name="Spatafora J.W."/>
            <person name="Henrissat B."/>
            <person name="Hainaut M."/>
            <person name="Grigoriev I.V."/>
            <person name="Hibbett D.S."/>
        </authorList>
    </citation>
    <scope>NUCLEOTIDE SEQUENCE [LARGE SCALE GENOMIC DNA]</scope>
    <source>
        <strain evidence="2 3">TC161</strain>
    </source>
</reference>
<dbReference type="Proteomes" id="UP000076632">
    <property type="component" value="Unassembled WGS sequence"/>
</dbReference>
<evidence type="ECO:0000256" key="1">
    <source>
        <dbReference type="SAM" id="SignalP"/>
    </source>
</evidence>
<sequence length="98" mass="10848">MFGLSFCAGCFLFFCSENAHARHFSCHILFASPPSRLDWLEIGPREHIPGPGPKHITILAYPDLAPEVQRPGIHLSHPVTTPLPTQCAILRPPSKHLC</sequence>
<evidence type="ECO:0008006" key="4">
    <source>
        <dbReference type="Google" id="ProtNLM"/>
    </source>
</evidence>
<dbReference type="AlphaFoldDB" id="A0A161TL63"/>
<accession>A0A161TL63</accession>
<dbReference type="InParanoid" id="A0A161TL63"/>
<keyword evidence="1" id="KW-0732">Signal</keyword>
<keyword evidence="3" id="KW-1185">Reference proteome</keyword>
<dbReference type="GeneID" id="28896820"/>
<proteinExistence type="predicted"/>